<evidence type="ECO:0000259" key="2">
    <source>
        <dbReference type="Pfam" id="PF07995"/>
    </source>
</evidence>
<gene>
    <name evidence="3" type="ORF">N4264_04485</name>
</gene>
<keyword evidence="1" id="KW-1133">Transmembrane helix</keyword>
<dbReference type="InterPro" id="IPR011042">
    <property type="entry name" value="6-blade_b-propeller_TolB-like"/>
</dbReference>
<dbReference type="EMBL" id="CP104694">
    <property type="protein sequence ID" value="UXI68919.1"/>
    <property type="molecule type" value="Genomic_DNA"/>
</dbReference>
<protein>
    <submittedName>
        <fullName evidence="3">PQQ-dependent sugar dehydrogenase</fullName>
    </submittedName>
</protein>
<dbReference type="RefSeq" id="WP_261695878.1">
    <property type="nucleotide sequence ID" value="NZ_CP104694.1"/>
</dbReference>
<dbReference type="InterPro" id="IPR011041">
    <property type="entry name" value="Quinoprot_gluc/sorb_DH_b-prop"/>
</dbReference>
<dbReference type="InterPro" id="IPR012938">
    <property type="entry name" value="Glc/Sorbosone_DH"/>
</dbReference>
<keyword evidence="1" id="KW-0472">Membrane</keyword>
<sequence length="426" mass="45614">MRFDSALLRIGWQRATASPDSDLFCRRPHAGVILQGVVMLATMLTMLTPVALLQTGAVVTFEPVAGALDRVTGITSTAAVPQTVWISEQVGRLRLVENGTLRPLPFLDITSRVKSTGFEQGLTGFALAPGFPAVPEFYVHYIRADDASVIARFALLPGPVLAGDAASEQILMVVPQPHPTHNCNQLHFGPADGMLYIGCGDGGPPFTPFYDPQSLSDLHGKILRIDVTNVPPGHIYGIPPDNPFVGLPGAAGEVWAVGLRNPYRFSFDSANNDLWISDVGQSHWEEVNHVSAVAPAGVNFGWNRMEGAHCYPPGSTCSTAGLHVPAISYYHGVGCAVIGGVRLRQSQLPAIEARYTYADFCTGDVFAAYPAGGAWETYRLGVFPQMPTAFGMTPEGELWIGSYGVGDATVYRVRQIDSIFVDGLGG</sequence>
<keyword evidence="4" id="KW-1185">Reference proteome</keyword>
<accession>A0ABY6BGN0</accession>
<organism evidence="3 4">
    <name type="scientific">Tahibacter amnicola</name>
    <dbReference type="NCBI Taxonomy" id="2976241"/>
    <lineage>
        <taxon>Bacteria</taxon>
        <taxon>Pseudomonadati</taxon>
        <taxon>Pseudomonadota</taxon>
        <taxon>Gammaproteobacteria</taxon>
        <taxon>Lysobacterales</taxon>
        <taxon>Rhodanobacteraceae</taxon>
        <taxon>Tahibacter</taxon>
    </lineage>
</organism>
<dbReference type="PANTHER" id="PTHR19328:SF75">
    <property type="entry name" value="ALDOSE SUGAR DEHYDROGENASE YLII"/>
    <property type="match status" value="1"/>
</dbReference>
<name>A0ABY6BGN0_9GAMM</name>
<proteinExistence type="predicted"/>
<reference evidence="3" key="1">
    <citation type="submission" date="2022-09" db="EMBL/GenBank/DDBJ databases">
        <title>Tahibacter sp. nov., isolated from a fresh water.</title>
        <authorList>
            <person name="Baek J.H."/>
            <person name="Lee J.K."/>
            <person name="Kim J.M."/>
            <person name="Jeon C.O."/>
        </authorList>
    </citation>
    <scope>NUCLEOTIDE SEQUENCE</scope>
    <source>
        <strain evidence="3">W38</strain>
    </source>
</reference>
<feature type="transmembrane region" description="Helical" evidence="1">
    <location>
        <begin position="32"/>
        <end position="53"/>
    </location>
</feature>
<evidence type="ECO:0000313" key="4">
    <source>
        <dbReference type="Proteomes" id="UP001064632"/>
    </source>
</evidence>
<evidence type="ECO:0000256" key="1">
    <source>
        <dbReference type="SAM" id="Phobius"/>
    </source>
</evidence>
<keyword evidence="1" id="KW-0812">Transmembrane</keyword>
<dbReference type="Pfam" id="PF07995">
    <property type="entry name" value="GSDH"/>
    <property type="match status" value="1"/>
</dbReference>
<dbReference type="PANTHER" id="PTHR19328">
    <property type="entry name" value="HEDGEHOG-INTERACTING PROTEIN"/>
    <property type="match status" value="1"/>
</dbReference>
<dbReference type="SUPFAM" id="SSF50952">
    <property type="entry name" value="Soluble quinoprotein glucose dehydrogenase"/>
    <property type="match status" value="1"/>
</dbReference>
<evidence type="ECO:0000313" key="3">
    <source>
        <dbReference type="EMBL" id="UXI68919.1"/>
    </source>
</evidence>
<dbReference type="Gene3D" id="2.120.10.30">
    <property type="entry name" value="TolB, C-terminal domain"/>
    <property type="match status" value="1"/>
</dbReference>
<dbReference type="Proteomes" id="UP001064632">
    <property type="component" value="Chromosome"/>
</dbReference>
<feature type="domain" description="Glucose/Sorbosone dehydrogenase" evidence="2">
    <location>
        <begin position="82"/>
        <end position="332"/>
    </location>
</feature>